<dbReference type="OrthoDB" id="7764597at2759"/>
<proteinExistence type="evidence at transcript level"/>
<dbReference type="AlphaFoldDB" id="W8BK80"/>
<dbReference type="EMBL" id="GAMC01012889">
    <property type="protein sequence ID" value="JAB93666.1"/>
    <property type="molecule type" value="mRNA"/>
</dbReference>
<dbReference type="RefSeq" id="XP_004526780.1">
    <property type="nucleotide sequence ID" value="XM_004526723.2"/>
</dbReference>
<name>W8BK80_CERCA</name>
<reference evidence="1" key="1">
    <citation type="submission" date="2013-07" db="EMBL/GenBank/DDBJ databases">
        <authorList>
            <person name="Geib S."/>
        </authorList>
    </citation>
    <scope>NUCLEOTIDE SEQUENCE</scope>
</reference>
<protein>
    <submittedName>
        <fullName evidence="1">Uncharacterized protein</fullName>
    </submittedName>
</protein>
<reference evidence="1" key="2">
    <citation type="journal article" date="2014" name="BMC Genomics">
        <title>A genomic perspective to assessing quality of mass-reared SIT flies used in Mediterranean fruit fly (Ceratitis capitata) eradication in California.</title>
        <authorList>
            <person name="Calla B."/>
            <person name="Hall B."/>
            <person name="Hou S."/>
            <person name="Geib S.M."/>
        </authorList>
    </citation>
    <scope>NUCLEOTIDE SEQUENCE</scope>
</reference>
<dbReference type="GeneID" id="101461093"/>
<evidence type="ECO:0000313" key="1">
    <source>
        <dbReference type="EMBL" id="JAB93666.1"/>
    </source>
</evidence>
<organism evidence="1">
    <name type="scientific">Ceratitis capitata</name>
    <name type="common">Mediterranean fruit fly</name>
    <name type="synonym">Tephritis capitata</name>
    <dbReference type="NCBI Taxonomy" id="7213"/>
    <lineage>
        <taxon>Eukaryota</taxon>
        <taxon>Metazoa</taxon>
        <taxon>Ecdysozoa</taxon>
        <taxon>Arthropoda</taxon>
        <taxon>Hexapoda</taxon>
        <taxon>Insecta</taxon>
        <taxon>Pterygota</taxon>
        <taxon>Neoptera</taxon>
        <taxon>Endopterygota</taxon>
        <taxon>Diptera</taxon>
        <taxon>Brachycera</taxon>
        <taxon>Muscomorpha</taxon>
        <taxon>Tephritoidea</taxon>
        <taxon>Tephritidae</taxon>
        <taxon>Ceratitis</taxon>
        <taxon>Ceratitis</taxon>
    </lineage>
</organism>
<dbReference type="KEGG" id="ccat:101461093"/>
<sequence>MLNKVTIPYALSLWHLFAFAVLIFAALPVTPANVPLPMNESANSAKAERKASLRGQAVIDMVPMAERSAFIRYELSKALNRTNFAANNRTGRIGEPRLFLDQNLLLDPAQLVTFESIPTYPEFADELLVWVRDRLEIAEENIFSFLDARSSAPIICTSHGMCFQQDDFGWLCCPF</sequence>
<accession>W8BK80</accession>